<feature type="compositionally biased region" description="Polar residues" evidence="1">
    <location>
        <begin position="110"/>
        <end position="128"/>
    </location>
</feature>
<feature type="compositionally biased region" description="Polar residues" evidence="1">
    <location>
        <begin position="136"/>
        <end position="145"/>
    </location>
</feature>
<feature type="region of interest" description="Disordered" evidence="1">
    <location>
        <begin position="17"/>
        <end position="72"/>
    </location>
</feature>
<sequence length="191" mass="21176">MPDVTVKRVEIVELSQLLPMSEQPRWSPGSSVKSPTSTGSPDGDRPPSCASETTDPRPNSAVGTQINKEGETQNGGICEKALIIWDFLFQHGYKSPREQDPKVLYRKSPLRQTWQTNDGKPATSGTEASSRETGRRQQSFGSLENSHPLENFDTSEICEIAKVPCETGRLEFVSECVLDVRKLEEQVNDLP</sequence>
<dbReference type="Proteomes" id="UP000186922">
    <property type="component" value="Unassembled WGS sequence"/>
</dbReference>
<feature type="region of interest" description="Disordered" evidence="1">
    <location>
        <begin position="110"/>
        <end position="148"/>
    </location>
</feature>
<gene>
    <name evidence="2" type="primary">RvY_12983-1</name>
    <name evidence="2" type="synonym">RvY_12983.1</name>
    <name evidence="2" type="ORF">RvY_12983</name>
</gene>
<dbReference type="EMBL" id="BDGG01000008">
    <property type="protein sequence ID" value="GAV02413.1"/>
    <property type="molecule type" value="Genomic_DNA"/>
</dbReference>
<evidence type="ECO:0000313" key="3">
    <source>
        <dbReference type="Proteomes" id="UP000186922"/>
    </source>
</evidence>
<comment type="caution">
    <text evidence="2">The sequence shown here is derived from an EMBL/GenBank/DDBJ whole genome shotgun (WGS) entry which is preliminary data.</text>
</comment>
<reference evidence="2 3" key="1">
    <citation type="journal article" date="2016" name="Nat. Commun.">
        <title>Extremotolerant tardigrade genome and improved radiotolerance of human cultured cells by tardigrade-unique protein.</title>
        <authorList>
            <person name="Hashimoto T."/>
            <person name="Horikawa D.D."/>
            <person name="Saito Y."/>
            <person name="Kuwahara H."/>
            <person name="Kozuka-Hata H."/>
            <person name="Shin-I T."/>
            <person name="Minakuchi Y."/>
            <person name="Ohishi K."/>
            <person name="Motoyama A."/>
            <person name="Aizu T."/>
            <person name="Enomoto A."/>
            <person name="Kondo K."/>
            <person name="Tanaka S."/>
            <person name="Hara Y."/>
            <person name="Koshikawa S."/>
            <person name="Sagara H."/>
            <person name="Miura T."/>
            <person name="Yokobori S."/>
            <person name="Miyagawa K."/>
            <person name="Suzuki Y."/>
            <person name="Kubo T."/>
            <person name="Oyama M."/>
            <person name="Kohara Y."/>
            <person name="Fujiyama A."/>
            <person name="Arakawa K."/>
            <person name="Katayama T."/>
            <person name="Toyoda A."/>
            <person name="Kunieda T."/>
        </authorList>
    </citation>
    <scope>NUCLEOTIDE SEQUENCE [LARGE SCALE GENOMIC DNA]</scope>
    <source>
        <strain evidence="2 3">YOKOZUNA-1</strain>
    </source>
</reference>
<name>A0A1D1VQE6_RAMVA</name>
<feature type="compositionally biased region" description="Polar residues" evidence="1">
    <location>
        <begin position="28"/>
        <end position="40"/>
    </location>
</feature>
<proteinExistence type="predicted"/>
<accession>A0A1D1VQE6</accession>
<organism evidence="2 3">
    <name type="scientific">Ramazzottius varieornatus</name>
    <name type="common">Water bear</name>
    <name type="synonym">Tardigrade</name>
    <dbReference type="NCBI Taxonomy" id="947166"/>
    <lineage>
        <taxon>Eukaryota</taxon>
        <taxon>Metazoa</taxon>
        <taxon>Ecdysozoa</taxon>
        <taxon>Tardigrada</taxon>
        <taxon>Eutardigrada</taxon>
        <taxon>Parachela</taxon>
        <taxon>Hypsibioidea</taxon>
        <taxon>Ramazzottiidae</taxon>
        <taxon>Ramazzottius</taxon>
    </lineage>
</organism>
<evidence type="ECO:0000256" key="1">
    <source>
        <dbReference type="SAM" id="MobiDB-lite"/>
    </source>
</evidence>
<dbReference type="AlphaFoldDB" id="A0A1D1VQE6"/>
<dbReference type="OrthoDB" id="10593519at2759"/>
<evidence type="ECO:0000313" key="2">
    <source>
        <dbReference type="EMBL" id="GAV02413.1"/>
    </source>
</evidence>
<keyword evidence="3" id="KW-1185">Reference proteome</keyword>
<protein>
    <submittedName>
        <fullName evidence="2">Uncharacterized protein</fullName>
    </submittedName>
</protein>
<feature type="compositionally biased region" description="Polar residues" evidence="1">
    <location>
        <begin position="50"/>
        <end position="72"/>
    </location>
</feature>